<gene>
    <name evidence="2" type="ORF">GCM10009757_00770</name>
</gene>
<proteinExistence type="predicted"/>
<dbReference type="InterPro" id="IPR050490">
    <property type="entry name" value="Bact_solute-bd_prot1"/>
</dbReference>
<dbReference type="Proteomes" id="UP001403094">
    <property type="component" value="Unassembled WGS sequence"/>
</dbReference>
<keyword evidence="3" id="KW-1185">Reference proteome</keyword>
<dbReference type="PANTHER" id="PTHR43649">
    <property type="entry name" value="ARABINOSE-BINDING PROTEIN-RELATED"/>
    <property type="match status" value="1"/>
</dbReference>
<comment type="caution">
    <text evidence="2">The sequence shown here is derived from an EMBL/GenBank/DDBJ whole genome shotgun (WGS) entry which is preliminary data.</text>
</comment>
<organism evidence="2 3">
    <name type="scientific">Streptomyces cheonanensis</name>
    <dbReference type="NCBI Taxonomy" id="312720"/>
    <lineage>
        <taxon>Bacteria</taxon>
        <taxon>Bacillati</taxon>
        <taxon>Actinomycetota</taxon>
        <taxon>Actinomycetes</taxon>
        <taxon>Kitasatosporales</taxon>
        <taxon>Streptomycetaceae</taxon>
        <taxon>Streptomyces</taxon>
    </lineage>
</organism>
<dbReference type="Pfam" id="PF01547">
    <property type="entry name" value="SBP_bac_1"/>
    <property type="match status" value="1"/>
</dbReference>
<evidence type="ECO:0000313" key="2">
    <source>
        <dbReference type="EMBL" id="GAA2039648.1"/>
    </source>
</evidence>
<reference evidence="3" key="1">
    <citation type="journal article" date="2019" name="Int. J. Syst. Evol. Microbiol.">
        <title>The Global Catalogue of Microorganisms (GCM) 10K type strain sequencing project: providing services to taxonomists for standard genome sequencing and annotation.</title>
        <authorList>
            <consortium name="The Broad Institute Genomics Platform"/>
            <consortium name="The Broad Institute Genome Sequencing Center for Infectious Disease"/>
            <person name="Wu L."/>
            <person name="Ma J."/>
        </authorList>
    </citation>
    <scope>NUCLEOTIDE SEQUENCE [LARGE SCALE GENOMIC DNA]</scope>
    <source>
        <strain evidence="3">JCM 14549</strain>
    </source>
</reference>
<dbReference type="InterPro" id="IPR006059">
    <property type="entry name" value="SBP"/>
</dbReference>
<dbReference type="PANTHER" id="PTHR43649:SF14">
    <property type="entry name" value="BLR3389 PROTEIN"/>
    <property type="match status" value="1"/>
</dbReference>
<dbReference type="SUPFAM" id="SSF53850">
    <property type="entry name" value="Periplasmic binding protein-like II"/>
    <property type="match status" value="1"/>
</dbReference>
<evidence type="ECO:0000313" key="3">
    <source>
        <dbReference type="Proteomes" id="UP001403094"/>
    </source>
</evidence>
<keyword evidence="1" id="KW-0732">Signal</keyword>
<dbReference type="EMBL" id="BAAANQ010000001">
    <property type="protein sequence ID" value="GAA2039648.1"/>
    <property type="molecule type" value="Genomic_DNA"/>
</dbReference>
<feature type="chain" id="PRO_5046497354" evidence="1">
    <location>
        <begin position="23"/>
        <end position="455"/>
    </location>
</feature>
<name>A0ABN2ULR3_9ACTN</name>
<dbReference type="PROSITE" id="PS51257">
    <property type="entry name" value="PROKAR_LIPOPROTEIN"/>
    <property type="match status" value="1"/>
</dbReference>
<feature type="signal peptide" evidence="1">
    <location>
        <begin position="1"/>
        <end position="22"/>
    </location>
</feature>
<dbReference type="RefSeq" id="WP_346069228.1">
    <property type="nucleotide sequence ID" value="NZ_BAAANQ010000001.1"/>
</dbReference>
<accession>A0ABN2ULR3</accession>
<sequence>MRVSWVGGAVAVGLLLAGCGGAGDGTGDGTARLTISANAVAGGKNAEEAAWIEEWVIPRFEQEQAARGVEVSVSFEPSGVDDEQYKTKTALDLQAGAGPDIITLDGIWVGEFAQAGYIEPLDAAQLAWDGWEHIPEAVRQLAGFEGELYGIPWGTDGRVLYYHKGLFAEAGLPTDWQPRSWEDILAAGRALAALDEVIPIQLNGGTAMGEATTMQGVLPLLAGAGAPIHDGARWLGAGPELEAVLGLYADVYGGGLGDPLLQQEAQGRDKSFQRFAEGRVGILAEGDYLWRGVLDPDSGTAPMADRDTAVGYAKIPALTPGAGAGGQDFVSMSGGSVRVLNPAGDHPELAFELLAFMNSAEALQAAMDGQDARITARTDVNEIVLAGDPMLSFVADEVLPLTFYRPPLAEYPQVSLLLQEATARVISGTDPVTAARTYQDALTEVVGGAEHIAGR</sequence>
<dbReference type="Gene3D" id="3.40.190.10">
    <property type="entry name" value="Periplasmic binding protein-like II"/>
    <property type="match status" value="2"/>
</dbReference>
<protein>
    <submittedName>
        <fullName evidence="2">Extracellular solute-binding protein</fullName>
    </submittedName>
</protein>
<evidence type="ECO:0000256" key="1">
    <source>
        <dbReference type="SAM" id="SignalP"/>
    </source>
</evidence>